<organism evidence="4 5">
    <name type="scientific">Tegillarca granosa</name>
    <name type="common">Malaysian cockle</name>
    <name type="synonym">Anadara granosa</name>
    <dbReference type="NCBI Taxonomy" id="220873"/>
    <lineage>
        <taxon>Eukaryota</taxon>
        <taxon>Metazoa</taxon>
        <taxon>Spiralia</taxon>
        <taxon>Lophotrochozoa</taxon>
        <taxon>Mollusca</taxon>
        <taxon>Bivalvia</taxon>
        <taxon>Autobranchia</taxon>
        <taxon>Pteriomorphia</taxon>
        <taxon>Arcoida</taxon>
        <taxon>Arcoidea</taxon>
        <taxon>Arcidae</taxon>
        <taxon>Tegillarca</taxon>
    </lineage>
</organism>
<dbReference type="Proteomes" id="UP001217089">
    <property type="component" value="Unassembled WGS sequence"/>
</dbReference>
<accession>A0ABQ9ETR5</accession>
<feature type="transmembrane region" description="Helical" evidence="2">
    <location>
        <begin position="29"/>
        <end position="49"/>
    </location>
</feature>
<keyword evidence="2" id="KW-0812">Transmembrane</keyword>
<evidence type="ECO:0000313" key="5">
    <source>
        <dbReference type="Proteomes" id="UP001217089"/>
    </source>
</evidence>
<keyword evidence="2" id="KW-0472">Membrane</keyword>
<feature type="coiled-coil region" evidence="1">
    <location>
        <begin position="68"/>
        <end position="102"/>
    </location>
</feature>
<dbReference type="PANTHER" id="PTHR46534:SF1">
    <property type="entry name" value="IGGFC-BINDING PROTEIN N-TERMINAL DOMAIN-CONTAINING PROTEIN"/>
    <property type="match status" value="1"/>
</dbReference>
<reference evidence="4 5" key="1">
    <citation type="submission" date="2022-12" db="EMBL/GenBank/DDBJ databases">
        <title>Chromosome-level genome of Tegillarca granosa.</title>
        <authorList>
            <person name="Kim J."/>
        </authorList>
    </citation>
    <scope>NUCLEOTIDE SEQUENCE [LARGE SCALE GENOMIC DNA]</scope>
    <source>
        <strain evidence="4">Teg-2019</strain>
        <tissue evidence="4">Adductor muscle</tissue>
    </source>
</reference>
<gene>
    <name evidence="4" type="ORF">KUTeg_013463</name>
</gene>
<keyword evidence="2" id="KW-1133">Transmembrane helix</keyword>
<proteinExistence type="predicted"/>
<dbReference type="PANTHER" id="PTHR46534">
    <property type="entry name" value="IGGFC_BINDING DOMAIN-CONTAINING PROTEIN"/>
    <property type="match status" value="1"/>
</dbReference>
<dbReference type="Pfam" id="PF17517">
    <property type="entry name" value="IgGFc_binding"/>
    <property type="match status" value="1"/>
</dbReference>
<dbReference type="InterPro" id="IPR035234">
    <property type="entry name" value="IgGFc-bd_N"/>
</dbReference>
<protein>
    <recommendedName>
        <fullName evidence="3">IgGFc-binding protein N-terminal domain-containing protein</fullName>
    </recommendedName>
</protein>
<dbReference type="EMBL" id="JARBDR010000657">
    <property type="protein sequence ID" value="KAJ8308589.1"/>
    <property type="molecule type" value="Genomic_DNA"/>
</dbReference>
<comment type="caution">
    <text evidence="4">The sequence shown here is derived from an EMBL/GenBank/DDBJ whole genome shotgun (WGS) entry which is preliminary data.</text>
</comment>
<evidence type="ECO:0000256" key="1">
    <source>
        <dbReference type="SAM" id="Coils"/>
    </source>
</evidence>
<sequence length="523" mass="59335">MKAVIRRYLDTTEMTPGNLYKNLGENMKLIVFMLELFFMFAIISGQEILPQKSCKISACNERDILNRMISLERKVNQQNLEIQQLKDNEKQFKTDMKIMNESWNRLDNKVQPTTPPPTVVHINPTVIPPSYTIPTTNSTGKEFFVMFPNNDSLYHQLLISSEKLGWAVIKIPYMGIEDNITVNHGSTYRNVSVTAGLGSAQVAQKKGIYVTSSVPITVYAMTVNGQSTPFVSPIYESRILGTEYISGTYDSKKLCILATRDFTTVSLKLKMESSENLVLNGILYKDGDTLNLTINNLSTFTLITYRGYAGTLIKSNYPIVVMDISYNDFKQLLPTRDWGNFFIVPKPSSNGYFPFYTPYNSFTNISQFDISRTYHTSSVISNPKSDYIQDFGLVTANDTIMFQMINGEKRFFIPPISLFAYNYSCPLPYFYRPFSPAYKNNVLILALSNNIEGIKVNNHVVTTNDVQKNVTTPNAYNVMQIVYNLQTAHHVHVISANVKVAVFIVGYFNSPTISHEYIYNCVS</sequence>
<name>A0ABQ9ETR5_TEGGR</name>
<feature type="domain" description="IgGFc-binding protein N-terminal" evidence="3">
    <location>
        <begin position="235"/>
        <end position="506"/>
    </location>
</feature>
<evidence type="ECO:0000313" key="4">
    <source>
        <dbReference type="EMBL" id="KAJ8308589.1"/>
    </source>
</evidence>
<evidence type="ECO:0000256" key="2">
    <source>
        <dbReference type="SAM" id="Phobius"/>
    </source>
</evidence>
<keyword evidence="5" id="KW-1185">Reference proteome</keyword>
<evidence type="ECO:0000259" key="3">
    <source>
        <dbReference type="Pfam" id="PF17517"/>
    </source>
</evidence>
<keyword evidence="1" id="KW-0175">Coiled coil</keyword>